<reference evidence="2" key="2">
    <citation type="journal article" date="2021" name="PeerJ">
        <title>Extensive microbial diversity within the chicken gut microbiome revealed by metagenomics and culture.</title>
        <authorList>
            <person name="Gilroy R."/>
            <person name="Ravi A."/>
            <person name="Getino M."/>
            <person name="Pursley I."/>
            <person name="Horton D.L."/>
            <person name="Alikhan N.F."/>
            <person name="Baker D."/>
            <person name="Gharbi K."/>
            <person name="Hall N."/>
            <person name="Watson M."/>
            <person name="Adriaenssens E.M."/>
            <person name="Foster-Nyarko E."/>
            <person name="Jarju S."/>
            <person name="Secka A."/>
            <person name="Antonio M."/>
            <person name="Oren A."/>
            <person name="Chaudhuri R.R."/>
            <person name="La Ragione R."/>
            <person name="Hildebrand F."/>
            <person name="Pallen M.J."/>
        </authorList>
    </citation>
    <scope>NUCLEOTIDE SEQUENCE</scope>
    <source>
        <strain evidence="2">CHK188-20938</strain>
    </source>
</reference>
<sequence>MAKLTEKENYLMTLRGECPEWVPTYTFGDMPGSNHAPASVMCEPLILSNFRFSGGGKDVWGVNYVPTYETGNALLPEPNNFILKDIRQWRDVIKAPDISHVDWEAEAKKQLDMFKIDRTQSAVAFNLHVGYFQNLMAFMGFNEGLCAMYEEPEEVMALFDYICSFYEEVARNIMPYYEPDVFTMMDDTAAWRAPFISPEMYHDMVLPFLDRQAKFGRDAGIPITMHNCGKAECFIDDWLSIGVNAWDPAQTCNDLKAVKEKYGNRLVLMGGWDANGRLADPEVTDEEIRQSVRDSMDLLAPGGGYCFCGGYLGPVDDPEVARKNAVVMDEVETYGRAFYKK</sequence>
<proteinExistence type="predicted"/>
<dbReference type="InterPro" id="IPR000257">
    <property type="entry name" value="Uroporphyrinogen_deCOase"/>
</dbReference>
<dbReference type="Gene3D" id="3.20.20.210">
    <property type="match status" value="1"/>
</dbReference>
<dbReference type="Proteomes" id="UP000824169">
    <property type="component" value="Unassembled WGS sequence"/>
</dbReference>
<dbReference type="AlphaFoldDB" id="A0A9D1TA04"/>
<reference evidence="2" key="1">
    <citation type="submission" date="2020-10" db="EMBL/GenBank/DDBJ databases">
        <authorList>
            <person name="Gilroy R."/>
        </authorList>
    </citation>
    <scope>NUCLEOTIDE SEQUENCE</scope>
    <source>
        <strain evidence="2">CHK188-20938</strain>
    </source>
</reference>
<name>A0A9D1TA04_9FIRM</name>
<dbReference type="PANTHER" id="PTHR47099:SF1">
    <property type="entry name" value="METHYLCOBAMIDE:COM METHYLTRANSFERASE MTBA"/>
    <property type="match status" value="1"/>
</dbReference>
<dbReference type="EMBL" id="DVOO01000016">
    <property type="protein sequence ID" value="HIV25329.1"/>
    <property type="molecule type" value="Genomic_DNA"/>
</dbReference>
<comment type="caution">
    <text evidence="2">The sequence shown here is derived from an EMBL/GenBank/DDBJ whole genome shotgun (WGS) entry which is preliminary data.</text>
</comment>
<evidence type="ECO:0000313" key="3">
    <source>
        <dbReference type="Proteomes" id="UP000824169"/>
    </source>
</evidence>
<dbReference type="SUPFAM" id="SSF51726">
    <property type="entry name" value="UROD/MetE-like"/>
    <property type="match status" value="1"/>
</dbReference>
<dbReference type="GO" id="GO:0006779">
    <property type="term" value="P:porphyrin-containing compound biosynthetic process"/>
    <property type="evidence" value="ECO:0007669"/>
    <property type="project" value="InterPro"/>
</dbReference>
<dbReference type="PANTHER" id="PTHR47099">
    <property type="entry name" value="METHYLCOBAMIDE:COM METHYLTRANSFERASE MTBA"/>
    <property type="match status" value="1"/>
</dbReference>
<gene>
    <name evidence="2" type="ORF">IAB71_06020</name>
</gene>
<organism evidence="2 3">
    <name type="scientific">Candidatus Scatomonas pullistercoris</name>
    <dbReference type="NCBI Taxonomy" id="2840920"/>
    <lineage>
        <taxon>Bacteria</taxon>
        <taxon>Bacillati</taxon>
        <taxon>Bacillota</taxon>
        <taxon>Clostridia</taxon>
        <taxon>Lachnospirales</taxon>
        <taxon>Lachnospiraceae</taxon>
        <taxon>Lachnospiraceae incertae sedis</taxon>
        <taxon>Candidatus Scatomonas</taxon>
    </lineage>
</organism>
<dbReference type="InterPro" id="IPR052024">
    <property type="entry name" value="Methanogen_methyltrans"/>
</dbReference>
<evidence type="ECO:0000259" key="1">
    <source>
        <dbReference type="Pfam" id="PF01208"/>
    </source>
</evidence>
<dbReference type="InterPro" id="IPR038071">
    <property type="entry name" value="UROD/MetE-like_sf"/>
</dbReference>
<protein>
    <submittedName>
        <fullName evidence="2">Veratrol--corrinoid protein metyltransferase</fullName>
    </submittedName>
</protein>
<accession>A0A9D1TA04</accession>
<dbReference type="GO" id="GO:0004853">
    <property type="term" value="F:uroporphyrinogen decarboxylase activity"/>
    <property type="evidence" value="ECO:0007669"/>
    <property type="project" value="InterPro"/>
</dbReference>
<evidence type="ECO:0000313" key="2">
    <source>
        <dbReference type="EMBL" id="HIV25329.1"/>
    </source>
</evidence>
<dbReference type="Pfam" id="PF01208">
    <property type="entry name" value="URO-D"/>
    <property type="match status" value="1"/>
</dbReference>
<feature type="domain" description="Uroporphyrinogen decarboxylase (URO-D)" evidence="1">
    <location>
        <begin position="139"/>
        <end position="302"/>
    </location>
</feature>